<protein>
    <submittedName>
        <fullName evidence="1">Uncharacterized protein</fullName>
    </submittedName>
</protein>
<gene>
    <name evidence="1" type="ORF">FF100_02495</name>
</gene>
<dbReference type="AlphaFoldDB" id="A0A5C4LTZ0"/>
<dbReference type="InterPro" id="IPR056238">
    <property type="entry name" value="YunG-like"/>
</dbReference>
<dbReference type="OrthoDB" id="9792518at2"/>
<evidence type="ECO:0000313" key="1">
    <source>
        <dbReference type="EMBL" id="TNC16477.1"/>
    </source>
</evidence>
<keyword evidence="2" id="KW-1185">Reference proteome</keyword>
<dbReference type="Pfam" id="PF24585">
    <property type="entry name" value="YunG"/>
    <property type="match status" value="1"/>
</dbReference>
<accession>A0A5C4LTZ0</accession>
<sequence>MLRSILPECWSVETSSLWLPENPARGQCDVTSLAAHDIFGGEILKTRLPARWHFYNWIGADRHDLTDSQFASSIIYDDARSTREEALAGATLRQYTALRNSVARRILALRLRERPSSLIRPTA</sequence>
<organism evidence="1 2">
    <name type="scientific">Methylobacterium terricola</name>
    <dbReference type="NCBI Taxonomy" id="2583531"/>
    <lineage>
        <taxon>Bacteria</taxon>
        <taxon>Pseudomonadati</taxon>
        <taxon>Pseudomonadota</taxon>
        <taxon>Alphaproteobacteria</taxon>
        <taxon>Hyphomicrobiales</taxon>
        <taxon>Methylobacteriaceae</taxon>
        <taxon>Methylobacterium</taxon>
    </lineage>
</organism>
<dbReference type="EMBL" id="VDDA01000001">
    <property type="protein sequence ID" value="TNC16477.1"/>
    <property type="molecule type" value="Genomic_DNA"/>
</dbReference>
<name>A0A5C4LTZ0_9HYPH</name>
<evidence type="ECO:0000313" key="2">
    <source>
        <dbReference type="Proteomes" id="UP000305267"/>
    </source>
</evidence>
<proteinExistence type="predicted"/>
<reference evidence="1 2" key="1">
    <citation type="submission" date="2019-06" db="EMBL/GenBank/DDBJ databases">
        <title>Genome of Methylobacterium sp. 17Sr1-39.</title>
        <authorList>
            <person name="Seo T."/>
        </authorList>
    </citation>
    <scope>NUCLEOTIDE SEQUENCE [LARGE SCALE GENOMIC DNA]</scope>
    <source>
        <strain evidence="1 2">17Sr1-39</strain>
    </source>
</reference>
<dbReference type="Proteomes" id="UP000305267">
    <property type="component" value="Unassembled WGS sequence"/>
</dbReference>
<dbReference type="RefSeq" id="WP_139034289.1">
    <property type="nucleotide sequence ID" value="NZ_VDDA01000001.1"/>
</dbReference>
<comment type="caution">
    <text evidence="1">The sequence shown here is derived from an EMBL/GenBank/DDBJ whole genome shotgun (WGS) entry which is preliminary data.</text>
</comment>